<dbReference type="GO" id="GO:0005576">
    <property type="term" value="C:extracellular region"/>
    <property type="evidence" value="ECO:0007669"/>
    <property type="project" value="UniProtKB-SubCell"/>
</dbReference>
<dbReference type="OrthoDB" id="10346711at2759"/>
<keyword evidence="7" id="KW-0812">Transmembrane</keyword>
<dbReference type="Proteomes" id="UP000030762">
    <property type="component" value="Unassembled WGS sequence"/>
</dbReference>
<reference evidence="9 10" key="1">
    <citation type="submission" date="2012-04" db="EMBL/GenBank/DDBJ databases">
        <title>The Genome Sequence of Saprolegnia declina VS20.</title>
        <authorList>
            <consortium name="The Broad Institute Genome Sequencing Platform"/>
            <person name="Russ C."/>
            <person name="Nusbaum C."/>
            <person name="Tyler B."/>
            <person name="van West P."/>
            <person name="Dieguez-Uribeondo J."/>
            <person name="de Bruijn I."/>
            <person name="Tripathy S."/>
            <person name="Jiang R."/>
            <person name="Young S.K."/>
            <person name="Zeng Q."/>
            <person name="Gargeya S."/>
            <person name="Fitzgerald M."/>
            <person name="Haas B."/>
            <person name="Abouelleil A."/>
            <person name="Alvarado L."/>
            <person name="Arachchi H.M."/>
            <person name="Berlin A."/>
            <person name="Chapman S.B."/>
            <person name="Goldberg J."/>
            <person name="Griggs A."/>
            <person name="Gujja S."/>
            <person name="Hansen M."/>
            <person name="Howarth C."/>
            <person name="Imamovic A."/>
            <person name="Larimer J."/>
            <person name="McCowen C."/>
            <person name="Montmayeur A."/>
            <person name="Murphy C."/>
            <person name="Neiman D."/>
            <person name="Pearson M."/>
            <person name="Priest M."/>
            <person name="Roberts A."/>
            <person name="Saif S."/>
            <person name="Shea T."/>
            <person name="Sisk P."/>
            <person name="Sykes S."/>
            <person name="Wortman J."/>
            <person name="Nusbaum C."/>
            <person name="Birren B."/>
        </authorList>
    </citation>
    <scope>NUCLEOTIDE SEQUENCE [LARGE SCALE GENOMIC DNA]</scope>
    <source>
        <strain evidence="9 10">VS20</strain>
    </source>
</reference>
<protein>
    <recommendedName>
        <fullName evidence="6">Elicitin</fullName>
    </recommendedName>
</protein>
<name>T0QC64_SAPDV</name>
<keyword evidence="7" id="KW-0472">Membrane</keyword>
<keyword evidence="3 6" id="KW-0964">Secreted</keyword>
<dbReference type="VEuPathDB" id="FungiDB:SDRG_11083"/>
<dbReference type="AlphaFoldDB" id="T0QC64"/>
<keyword evidence="8" id="KW-0732">Signal</keyword>
<dbReference type="GeneID" id="19951810"/>
<feature type="signal peptide" evidence="8">
    <location>
        <begin position="1"/>
        <end position="20"/>
    </location>
</feature>
<dbReference type="EMBL" id="JH767170">
    <property type="protein sequence ID" value="EQC31155.1"/>
    <property type="molecule type" value="Genomic_DNA"/>
</dbReference>
<dbReference type="Pfam" id="PF00964">
    <property type="entry name" value="Elicitin"/>
    <property type="match status" value="1"/>
</dbReference>
<comment type="similarity">
    <text evidence="2 6">Belongs to the elicitin family.</text>
</comment>
<gene>
    <name evidence="9" type="ORF">SDRG_11083</name>
</gene>
<evidence type="ECO:0000256" key="8">
    <source>
        <dbReference type="SAM" id="SignalP"/>
    </source>
</evidence>
<comment type="subcellular location">
    <subcellularLocation>
        <location evidence="1 6">Secreted</location>
    </subcellularLocation>
</comment>
<evidence type="ECO:0000256" key="7">
    <source>
        <dbReference type="SAM" id="Phobius"/>
    </source>
</evidence>
<dbReference type="InterPro" id="IPR002200">
    <property type="entry name" value="Elicitin"/>
</dbReference>
<keyword evidence="7" id="KW-1133">Transmembrane helix</keyword>
<dbReference type="RefSeq" id="XP_008615328.1">
    <property type="nucleotide sequence ID" value="XM_008617106.1"/>
</dbReference>
<feature type="chain" id="PRO_5004583159" description="Elicitin" evidence="8">
    <location>
        <begin position="21"/>
        <end position="151"/>
    </location>
</feature>
<keyword evidence="4 6" id="KW-0928">Hypersensitive response elicitation</keyword>
<accession>T0QC64</accession>
<evidence type="ECO:0000313" key="9">
    <source>
        <dbReference type="EMBL" id="EQC31155.1"/>
    </source>
</evidence>
<dbReference type="Gene3D" id="1.10.239.10">
    <property type="entry name" value="Elicitin domain"/>
    <property type="match status" value="1"/>
</dbReference>
<evidence type="ECO:0000256" key="5">
    <source>
        <dbReference type="ARBA" id="ARBA00023157"/>
    </source>
</evidence>
<dbReference type="InterPro" id="IPR036470">
    <property type="entry name" value="Elicitin_sf"/>
</dbReference>
<dbReference type="PROSITE" id="PS51257">
    <property type="entry name" value="PROKAR_LIPOPROTEIN"/>
    <property type="match status" value="1"/>
</dbReference>
<dbReference type="SUPFAM" id="SSF48647">
    <property type="entry name" value="Fungal elicitin"/>
    <property type="match status" value="1"/>
</dbReference>
<feature type="transmembrane region" description="Helical" evidence="7">
    <location>
        <begin position="98"/>
        <end position="118"/>
    </location>
</feature>
<evidence type="ECO:0000256" key="4">
    <source>
        <dbReference type="ARBA" id="ARBA00022978"/>
    </source>
</evidence>
<dbReference type="OMA" id="TNANLNC"/>
<evidence type="ECO:0000256" key="1">
    <source>
        <dbReference type="ARBA" id="ARBA00004613"/>
    </source>
</evidence>
<evidence type="ECO:0000256" key="2">
    <source>
        <dbReference type="ARBA" id="ARBA00009544"/>
    </source>
</evidence>
<dbReference type="GO" id="GO:0052040">
    <property type="term" value="P:symbiont-mediated perturbation of host programmed cell death"/>
    <property type="evidence" value="ECO:0007669"/>
    <property type="project" value="UniProtKB-UniRule"/>
</dbReference>
<proteinExistence type="inferred from homology"/>
<dbReference type="InParanoid" id="T0QC64"/>
<keyword evidence="10" id="KW-1185">Reference proteome</keyword>
<evidence type="ECO:0000256" key="6">
    <source>
        <dbReference type="RuleBase" id="RU368111"/>
    </source>
</evidence>
<organism evidence="9 10">
    <name type="scientific">Saprolegnia diclina (strain VS20)</name>
    <dbReference type="NCBI Taxonomy" id="1156394"/>
    <lineage>
        <taxon>Eukaryota</taxon>
        <taxon>Sar</taxon>
        <taxon>Stramenopiles</taxon>
        <taxon>Oomycota</taxon>
        <taxon>Saprolegniomycetes</taxon>
        <taxon>Saprolegniales</taxon>
        <taxon>Saprolegniaceae</taxon>
        <taxon>Saprolegnia</taxon>
    </lineage>
</organism>
<comment type="function">
    <text evidence="6">Induces local and distal defense responses (incompatible hypersensitive reaction) in plants from the solanaceae and cruciferae families. Elicits leaf necrosis and causes the accumulation of pathogenesis-related proteins. Might interact with the lipidic molecules of the plasma membrane.</text>
</comment>
<feature type="transmembrane region" description="Helical" evidence="7">
    <location>
        <begin position="130"/>
        <end position="149"/>
    </location>
</feature>
<sequence>MVGLLRTAFFSACTLSVVAGAACSATDLALPLLPVLASTNYAKCTNESGVAISIAGPTPNATSLAAIAKTPSCDVLFTDVQTAVAKANLNCTVGNVTVSAFLGTSLSSFLTNLGLYLGSSTPAPTTKPSTATVVALPTVTIVIATAFALSV</sequence>
<keyword evidence="5 6" id="KW-1015">Disulfide bond</keyword>
<evidence type="ECO:0000313" key="10">
    <source>
        <dbReference type="Proteomes" id="UP000030762"/>
    </source>
</evidence>
<evidence type="ECO:0000256" key="3">
    <source>
        <dbReference type="ARBA" id="ARBA00022525"/>
    </source>
</evidence>